<dbReference type="EMBL" id="BMAV01023134">
    <property type="protein sequence ID" value="GFY78675.1"/>
    <property type="molecule type" value="Genomic_DNA"/>
</dbReference>
<feature type="domain" description="Reverse transcriptase" evidence="1">
    <location>
        <begin position="101"/>
        <end position="202"/>
    </location>
</feature>
<accession>A0A8X6YWR2</accession>
<sequence>MLVSTNASHDRIPRGIRDPIENVSKRKLFDKQLKEFHEELTVLPDGRPVIKNSSQSTKIRPVFDASAREKGKPSLNQCLFTGPNLIELLPDVLDRFRMFMIGLSADIEKAFLQIGIAPDDRDYLCFFYPSNEREIHRQSRVVFGVTSSPFILSASIEHLLDRAPHDFADVVQKLRPSFYVDNCLISVNNVIEEKHFIETAQKVMSRTCFNLRGWESNFPCEYMCKSSGVTRVLGMLWELDNDSLMCSINFKTLTCETRVIKRLILSLVQQMFDPIDASKKAYAACIFVRPVYLDGVKVTLVWAKSRVAPLKTLSILCLELMACCIGARLANSVHNALDLTDMKITF</sequence>
<keyword evidence="3" id="KW-1185">Reference proteome</keyword>
<dbReference type="Gene3D" id="3.10.10.10">
    <property type="entry name" value="HIV Type 1 Reverse Transcriptase, subunit A, domain 1"/>
    <property type="match status" value="1"/>
</dbReference>
<dbReference type="PANTHER" id="PTHR47331">
    <property type="entry name" value="PHD-TYPE DOMAIN-CONTAINING PROTEIN"/>
    <property type="match status" value="1"/>
</dbReference>
<gene>
    <name evidence="2" type="primary">AVEN_47286_1</name>
    <name evidence="2" type="ORF">TNIN_162381</name>
</gene>
<dbReference type="AlphaFoldDB" id="A0A8X6YWR2"/>
<evidence type="ECO:0000259" key="1">
    <source>
        <dbReference type="Pfam" id="PF00078"/>
    </source>
</evidence>
<evidence type="ECO:0000313" key="2">
    <source>
        <dbReference type="EMBL" id="GFY78675.1"/>
    </source>
</evidence>
<dbReference type="OrthoDB" id="6436396at2759"/>
<dbReference type="GO" id="GO:0071897">
    <property type="term" value="P:DNA biosynthetic process"/>
    <property type="evidence" value="ECO:0007669"/>
    <property type="project" value="UniProtKB-ARBA"/>
</dbReference>
<organism evidence="2 3">
    <name type="scientific">Trichonephila inaurata madagascariensis</name>
    <dbReference type="NCBI Taxonomy" id="2747483"/>
    <lineage>
        <taxon>Eukaryota</taxon>
        <taxon>Metazoa</taxon>
        <taxon>Ecdysozoa</taxon>
        <taxon>Arthropoda</taxon>
        <taxon>Chelicerata</taxon>
        <taxon>Arachnida</taxon>
        <taxon>Araneae</taxon>
        <taxon>Araneomorphae</taxon>
        <taxon>Entelegynae</taxon>
        <taxon>Araneoidea</taxon>
        <taxon>Nephilidae</taxon>
        <taxon>Trichonephila</taxon>
        <taxon>Trichonephila inaurata</taxon>
    </lineage>
</organism>
<protein>
    <recommendedName>
        <fullName evidence="1">Reverse transcriptase domain-containing protein</fullName>
    </recommendedName>
</protein>
<dbReference type="InterPro" id="IPR000477">
    <property type="entry name" value="RT_dom"/>
</dbReference>
<proteinExistence type="predicted"/>
<dbReference type="Pfam" id="PF00078">
    <property type="entry name" value="RVT_1"/>
    <property type="match status" value="1"/>
</dbReference>
<dbReference type="Gene3D" id="3.30.70.270">
    <property type="match status" value="1"/>
</dbReference>
<dbReference type="InterPro" id="IPR008042">
    <property type="entry name" value="Retrotrans_Pao"/>
</dbReference>
<dbReference type="InterPro" id="IPR043502">
    <property type="entry name" value="DNA/RNA_pol_sf"/>
</dbReference>
<comment type="caution">
    <text evidence="2">The sequence shown here is derived from an EMBL/GenBank/DDBJ whole genome shotgun (WGS) entry which is preliminary data.</text>
</comment>
<dbReference type="Proteomes" id="UP000886998">
    <property type="component" value="Unassembled WGS sequence"/>
</dbReference>
<dbReference type="SUPFAM" id="SSF56672">
    <property type="entry name" value="DNA/RNA polymerases"/>
    <property type="match status" value="1"/>
</dbReference>
<dbReference type="Pfam" id="PF05380">
    <property type="entry name" value="Peptidase_A17"/>
    <property type="match status" value="1"/>
</dbReference>
<evidence type="ECO:0000313" key="3">
    <source>
        <dbReference type="Proteomes" id="UP000886998"/>
    </source>
</evidence>
<dbReference type="InterPro" id="IPR043128">
    <property type="entry name" value="Rev_trsase/Diguanyl_cyclase"/>
</dbReference>
<reference evidence="2" key="1">
    <citation type="submission" date="2020-08" db="EMBL/GenBank/DDBJ databases">
        <title>Multicomponent nature underlies the extraordinary mechanical properties of spider dragline silk.</title>
        <authorList>
            <person name="Kono N."/>
            <person name="Nakamura H."/>
            <person name="Mori M."/>
            <person name="Yoshida Y."/>
            <person name="Ohtoshi R."/>
            <person name="Malay A.D."/>
            <person name="Moran D.A.P."/>
            <person name="Tomita M."/>
            <person name="Numata K."/>
            <person name="Arakawa K."/>
        </authorList>
    </citation>
    <scope>NUCLEOTIDE SEQUENCE</scope>
</reference>
<name>A0A8X6YWR2_9ARAC</name>